<dbReference type="VEuPathDB" id="GiardiaDB:GLP15_5234"/>
<accession>E1EXZ2</accession>
<comment type="subcellular location">
    <subcellularLocation>
        <location evidence="1">Membrane</location>
        <topology evidence="1">Multi-pass membrane protein</topology>
    </subcellularLocation>
</comment>
<dbReference type="Pfam" id="PF05154">
    <property type="entry name" value="TM2"/>
    <property type="match status" value="1"/>
</dbReference>
<gene>
    <name evidence="8" type="ORF">GLP15_5234</name>
</gene>
<evidence type="ECO:0000259" key="7">
    <source>
        <dbReference type="Pfam" id="PF05154"/>
    </source>
</evidence>
<dbReference type="OMA" id="HENNANV"/>
<evidence type="ECO:0000256" key="2">
    <source>
        <dbReference type="ARBA" id="ARBA00008284"/>
    </source>
</evidence>
<evidence type="ECO:0000256" key="3">
    <source>
        <dbReference type="ARBA" id="ARBA00022692"/>
    </source>
</evidence>
<keyword evidence="3 6" id="KW-0812">Transmembrane</keyword>
<dbReference type="OrthoDB" id="10262359at2759"/>
<comment type="caution">
    <text evidence="8">The sequence shown here is derived from an EMBL/GenBank/DDBJ whole genome shotgun (WGS) entry which is preliminary data.</text>
</comment>
<dbReference type="PANTHER" id="PTHR21016:SF25">
    <property type="entry name" value="TM2 DOMAIN-CONTAINING PROTEIN DDB_G0277895-RELATED"/>
    <property type="match status" value="1"/>
</dbReference>
<feature type="transmembrane region" description="Helical" evidence="6">
    <location>
        <begin position="36"/>
        <end position="56"/>
    </location>
</feature>
<evidence type="ECO:0000256" key="4">
    <source>
        <dbReference type="ARBA" id="ARBA00022989"/>
    </source>
</evidence>
<feature type="transmembrane region" description="Helical" evidence="6">
    <location>
        <begin position="12"/>
        <end position="30"/>
    </location>
</feature>
<evidence type="ECO:0000313" key="9">
    <source>
        <dbReference type="Proteomes" id="UP000008974"/>
    </source>
</evidence>
<comment type="similarity">
    <text evidence="2">Belongs to the TM2 family.</text>
</comment>
<evidence type="ECO:0000256" key="6">
    <source>
        <dbReference type="SAM" id="Phobius"/>
    </source>
</evidence>
<keyword evidence="4 6" id="KW-1133">Transmembrane helix</keyword>
<dbReference type="Proteomes" id="UP000008974">
    <property type="component" value="Unassembled WGS sequence"/>
</dbReference>
<dbReference type="InterPro" id="IPR007829">
    <property type="entry name" value="TM2"/>
</dbReference>
<dbReference type="InterPro" id="IPR050932">
    <property type="entry name" value="TM2D1-3-like"/>
</dbReference>
<feature type="domain" description="TM2" evidence="7">
    <location>
        <begin position="7"/>
        <end position="55"/>
    </location>
</feature>
<keyword evidence="5 6" id="KW-0472">Membrane</keyword>
<evidence type="ECO:0000313" key="8">
    <source>
        <dbReference type="EMBL" id="EFO64976.1"/>
    </source>
</evidence>
<sequence length="99" mass="11383">MVKFEGEKSIGTTYILWFFLGLFGAHRFYLRRWPTAIVWLLTGGIFWIGWLVDLFLNPRMVDSYNKTVQENNANAMSIAINDQNTKANISCFSECAPLV</sequence>
<reference evidence="8 9" key="1">
    <citation type="journal article" date="2010" name="BMC Genomics">
        <title>Genome analysis and comparative genomics of a Giardia intestinalis assemblage E isolate.</title>
        <authorList>
            <person name="Jerlstrom-Hultqvist J."/>
            <person name="Franzen O."/>
            <person name="Ankarklev J."/>
            <person name="Xu F."/>
            <person name="Nohynkova E."/>
            <person name="Andersson J.O."/>
            <person name="Svard S.G."/>
            <person name="Andersson B."/>
        </authorList>
    </citation>
    <scope>NUCLEOTIDE SEQUENCE [LARGE SCALE GENOMIC DNA]</scope>
    <source>
        <strain evidence="8 9">P15</strain>
    </source>
</reference>
<dbReference type="PANTHER" id="PTHR21016">
    <property type="entry name" value="BETA-AMYLOID BINDING PROTEIN-RELATED"/>
    <property type="match status" value="1"/>
</dbReference>
<dbReference type="GO" id="GO:0016020">
    <property type="term" value="C:membrane"/>
    <property type="evidence" value="ECO:0007669"/>
    <property type="project" value="UniProtKB-SubCell"/>
</dbReference>
<dbReference type="AlphaFoldDB" id="E1EXZ2"/>
<dbReference type="EMBL" id="ACVC01000054">
    <property type="protein sequence ID" value="EFO64976.1"/>
    <property type="molecule type" value="Genomic_DNA"/>
</dbReference>
<evidence type="ECO:0000256" key="1">
    <source>
        <dbReference type="ARBA" id="ARBA00004141"/>
    </source>
</evidence>
<evidence type="ECO:0000256" key="5">
    <source>
        <dbReference type="ARBA" id="ARBA00023136"/>
    </source>
</evidence>
<organism evidence="8 9">
    <name type="scientific">Giardia intestinalis (strain P15)</name>
    <name type="common">Giardia lamblia</name>
    <dbReference type="NCBI Taxonomy" id="658858"/>
    <lineage>
        <taxon>Eukaryota</taxon>
        <taxon>Metamonada</taxon>
        <taxon>Diplomonadida</taxon>
        <taxon>Hexamitidae</taxon>
        <taxon>Giardiinae</taxon>
        <taxon>Giardia</taxon>
    </lineage>
</organism>
<protein>
    <recommendedName>
        <fullName evidence="7">TM2 domain-containing protein</fullName>
    </recommendedName>
</protein>
<name>E1EXZ2_GIAIA</name>
<proteinExistence type="inferred from homology"/>